<name>A0ABX1WW86_9BACT</name>
<dbReference type="Proteomes" id="UP000732105">
    <property type="component" value="Unassembled WGS sequence"/>
</dbReference>
<organism evidence="1 2">
    <name type="scientific">Marinifilum caeruleilacunae</name>
    <dbReference type="NCBI Taxonomy" id="2499076"/>
    <lineage>
        <taxon>Bacteria</taxon>
        <taxon>Pseudomonadati</taxon>
        <taxon>Bacteroidota</taxon>
        <taxon>Bacteroidia</taxon>
        <taxon>Marinilabiliales</taxon>
        <taxon>Marinifilaceae</taxon>
    </lineage>
</organism>
<dbReference type="RefSeq" id="WP_171595443.1">
    <property type="nucleotide sequence ID" value="NZ_RZNH01000014.1"/>
</dbReference>
<evidence type="ECO:0000313" key="1">
    <source>
        <dbReference type="EMBL" id="NOU60158.1"/>
    </source>
</evidence>
<dbReference type="Gene3D" id="3.90.226.10">
    <property type="entry name" value="2-enoyl-CoA Hydratase, Chain A, domain 1"/>
    <property type="match status" value="1"/>
</dbReference>
<dbReference type="CDD" id="cd06558">
    <property type="entry name" value="crotonase-like"/>
    <property type="match status" value="1"/>
</dbReference>
<comment type="caution">
    <text evidence="1">The sequence shown here is derived from an EMBL/GenBank/DDBJ whole genome shotgun (WGS) entry which is preliminary data.</text>
</comment>
<dbReference type="PANTHER" id="PTHR11941">
    <property type="entry name" value="ENOYL-COA HYDRATASE-RELATED"/>
    <property type="match status" value="1"/>
</dbReference>
<sequence length="281" mass="31059">MKTIGYETFKVEIKDGQAWVTFDYPPVNIQGIPMLNDLNALAEELENDRSIKVVVFQSANPDIFVAHADTNFLKEMSTVVVSREEVELLYLQKVLQRISELPQATIAKIEGYARGGGSEFAQALDMRFAVRGKAKFMQMEVGMGILPCGGGASRLARLTGLGKALEITLSARDIDADQAANYGLVNRAFEADEIGPFVQELAERISKFPSASIEATKRAVHASIDLPIHEALKEEAYQLYQATSQTPAIKRFAYADENGAQFDMNNQHNWNDLVVGIQDVK</sequence>
<evidence type="ECO:0000313" key="2">
    <source>
        <dbReference type="Proteomes" id="UP000732105"/>
    </source>
</evidence>
<gene>
    <name evidence="1" type="ORF">ELS83_10000</name>
</gene>
<dbReference type="InterPro" id="IPR001753">
    <property type="entry name" value="Enoyl-CoA_hydra/iso"/>
</dbReference>
<reference evidence="1 2" key="1">
    <citation type="submission" date="2018-12" db="EMBL/GenBank/DDBJ databases">
        <title>Marinifilum JC070 sp. nov., a marine bacterium isolated from Yongle Blue Hole in the South China Sea.</title>
        <authorList>
            <person name="Fu T."/>
        </authorList>
    </citation>
    <scope>NUCLEOTIDE SEQUENCE [LARGE SCALE GENOMIC DNA]</scope>
    <source>
        <strain evidence="1 2">JC070</strain>
    </source>
</reference>
<dbReference type="InterPro" id="IPR029045">
    <property type="entry name" value="ClpP/crotonase-like_dom_sf"/>
</dbReference>
<dbReference type="SUPFAM" id="SSF52096">
    <property type="entry name" value="ClpP/crotonase"/>
    <property type="match status" value="1"/>
</dbReference>
<dbReference type="PANTHER" id="PTHR11941:SF54">
    <property type="entry name" value="ENOYL-COA HYDRATASE, MITOCHONDRIAL"/>
    <property type="match status" value="1"/>
</dbReference>
<proteinExistence type="predicted"/>
<dbReference type="EMBL" id="RZNH01000014">
    <property type="protein sequence ID" value="NOU60158.1"/>
    <property type="molecule type" value="Genomic_DNA"/>
</dbReference>
<dbReference type="Pfam" id="PF00378">
    <property type="entry name" value="ECH_1"/>
    <property type="match status" value="1"/>
</dbReference>
<keyword evidence="2" id="KW-1185">Reference proteome</keyword>
<accession>A0ABX1WW86</accession>
<protein>
    <submittedName>
        <fullName evidence="1">Enoyl-CoA hydratase/isomerase family protein</fullName>
    </submittedName>
</protein>